<dbReference type="InterPro" id="IPR000835">
    <property type="entry name" value="HTH_MarR-typ"/>
</dbReference>
<feature type="domain" description="HTH marR-type" evidence="2">
    <location>
        <begin position="63"/>
        <end position="196"/>
    </location>
</feature>
<dbReference type="GO" id="GO:0006950">
    <property type="term" value="P:response to stress"/>
    <property type="evidence" value="ECO:0007669"/>
    <property type="project" value="TreeGrafter"/>
</dbReference>
<organism evidence="3 4">
    <name type="scientific">Hymenobacter metallilatus</name>
    <dbReference type="NCBI Taxonomy" id="2493666"/>
    <lineage>
        <taxon>Bacteria</taxon>
        <taxon>Pseudomonadati</taxon>
        <taxon>Bacteroidota</taxon>
        <taxon>Cytophagia</taxon>
        <taxon>Cytophagales</taxon>
        <taxon>Hymenobacteraceae</taxon>
        <taxon>Hymenobacter</taxon>
    </lineage>
</organism>
<dbReference type="Gene3D" id="1.10.10.10">
    <property type="entry name" value="Winged helix-like DNA-binding domain superfamily/Winged helix DNA-binding domain"/>
    <property type="match status" value="1"/>
</dbReference>
<gene>
    <name evidence="3" type="ORF">EI290_10255</name>
</gene>
<dbReference type="PROSITE" id="PS50995">
    <property type="entry name" value="HTH_MARR_2"/>
    <property type="match status" value="1"/>
</dbReference>
<dbReference type="AlphaFoldDB" id="A0A3R9M0T5"/>
<evidence type="ECO:0000256" key="1">
    <source>
        <dbReference type="SAM" id="MobiDB-lite"/>
    </source>
</evidence>
<comment type="caution">
    <text evidence="3">The sequence shown here is derived from an EMBL/GenBank/DDBJ whole genome shotgun (WGS) entry which is preliminary data.</text>
</comment>
<dbReference type="SUPFAM" id="SSF46785">
    <property type="entry name" value="Winged helix' DNA-binding domain"/>
    <property type="match status" value="1"/>
</dbReference>
<dbReference type="EMBL" id="RWIS01000006">
    <property type="protein sequence ID" value="RSK33089.1"/>
    <property type="molecule type" value="Genomic_DNA"/>
</dbReference>
<dbReference type="RefSeq" id="WP_125429375.1">
    <property type="nucleotide sequence ID" value="NZ_RWIS01000006.1"/>
</dbReference>
<protein>
    <recommendedName>
        <fullName evidence="2">HTH marR-type domain-containing protein</fullName>
    </recommendedName>
</protein>
<evidence type="ECO:0000313" key="4">
    <source>
        <dbReference type="Proteomes" id="UP000280066"/>
    </source>
</evidence>
<dbReference type="PANTHER" id="PTHR33164:SF43">
    <property type="entry name" value="HTH-TYPE TRANSCRIPTIONAL REPRESSOR YETL"/>
    <property type="match status" value="1"/>
</dbReference>
<dbReference type="InterPro" id="IPR039422">
    <property type="entry name" value="MarR/SlyA-like"/>
</dbReference>
<feature type="compositionally biased region" description="Low complexity" evidence="1">
    <location>
        <begin position="224"/>
        <end position="236"/>
    </location>
</feature>
<accession>A0A3R9M0T5</accession>
<evidence type="ECO:0000313" key="3">
    <source>
        <dbReference type="EMBL" id="RSK33089.1"/>
    </source>
</evidence>
<dbReference type="PANTHER" id="PTHR33164">
    <property type="entry name" value="TRANSCRIPTIONAL REGULATOR, MARR FAMILY"/>
    <property type="match status" value="1"/>
</dbReference>
<proteinExistence type="predicted"/>
<evidence type="ECO:0000259" key="2">
    <source>
        <dbReference type="PROSITE" id="PS50995"/>
    </source>
</evidence>
<dbReference type="OrthoDB" id="961069at2"/>
<sequence length="245" mass="26749">MKYALLAQVLALLEEFEATASQSAAAHSPSVEAFTAWLQLRVPPPTGALRVAREEPGELEEDEVVIGQMVTFLYRYLRGYSRLALADSPLLTYDDFTYLATTFGYQPLTKADLIRRNIHETPTGNEIIKRLLAKGFVAEQPSATDRRSKLLTVTPAGQGVLFASFGPMTQLAHLTAGNLTPFERKQLVYLLQKLDAFHHPIFAGSRPDTFGELIARHLPPMDTPAASAADHAALPAEPGPANQPA</sequence>
<name>A0A3R9M0T5_9BACT</name>
<dbReference type="GO" id="GO:0003700">
    <property type="term" value="F:DNA-binding transcription factor activity"/>
    <property type="evidence" value="ECO:0007669"/>
    <property type="project" value="InterPro"/>
</dbReference>
<dbReference type="InterPro" id="IPR036390">
    <property type="entry name" value="WH_DNA-bd_sf"/>
</dbReference>
<reference evidence="3 4" key="1">
    <citation type="submission" date="2018-12" db="EMBL/GenBank/DDBJ databases">
        <authorList>
            <person name="Feng G."/>
            <person name="Zhu H."/>
        </authorList>
    </citation>
    <scope>NUCLEOTIDE SEQUENCE [LARGE SCALE GENOMIC DNA]</scope>
    <source>
        <strain evidence="3 4">9PBR-2</strain>
    </source>
</reference>
<dbReference type="InterPro" id="IPR036388">
    <property type="entry name" value="WH-like_DNA-bd_sf"/>
</dbReference>
<dbReference type="Pfam" id="PF13463">
    <property type="entry name" value="HTH_27"/>
    <property type="match status" value="1"/>
</dbReference>
<keyword evidence="4" id="KW-1185">Reference proteome</keyword>
<feature type="region of interest" description="Disordered" evidence="1">
    <location>
        <begin position="221"/>
        <end position="245"/>
    </location>
</feature>
<dbReference type="Proteomes" id="UP000280066">
    <property type="component" value="Unassembled WGS sequence"/>
</dbReference>